<sequence>MPVASTASGSIISGWLPKWQLALAVGAPVALGLGYIYYKNTSQEKSKNSGKSNGVGTEKQISIDGDTLAKSIQKPETPIAKAQRFKTLGNQAFGAGKYDEAISYYNKAIETCPDDQHAELAKNYQNRAAAHDALENYDAVKDDCTKALELNPTYTKALLRRARVMEKTNELELALEDVTAACILERFMSQSTLLMADRVLKELGKQHAHEHMKKRSLVMPSKHFIKTYFSSFKSDPIFSDDASDNDNKDLAEVIQLFKEEKYDDIIETCTSKIESWDSKDIQVKLKLHLLRGTFYLLLGQHEDAIKDLNTVINNDEAPKSVKVNALIKKATMSMQLENPDKCFEDFEGALAIDTECGDIYHHRGQVNLLLDKVIEATYDSQKALDLNPNSGIAFAQKCYMDYRYAAISRSTTKIDSAIKEFKRAFELFPDCCECYTLYAQMLCDSQSYDKADEYFAKAIEKDPLNATIRVHRGLLQLQWTGNVEKAVEYINKALELDKKCEFGYETLGTIQVQRGNLKEAIELFDKALELARTALELTHIFSLQDAARAQLKVSERLGANSLLGMSGVMS</sequence>
<dbReference type="EMBL" id="CAJNRD030001122">
    <property type="protein sequence ID" value="CAG5099407.1"/>
    <property type="molecule type" value="Genomic_DNA"/>
</dbReference>
<feature type="repeat" description="TPR" evidence="10">
    <location>
        <begin position="432"/>
        <end position="465"/>
    </location>
</feature>
<keyword evidence="2" id="KW-0812">Transmembrane</keyword>
<organism evidence="11 12">
    <name type="scientific">Cotesia congregata</name>
    <name type="common">Parasitoid wasp</name>
    <name type="synonym">Apanteles congregatus</name>
    <dbReference type="NCBI Taxonomy" id="51543"/>
    <lineage>
        <taxon>Eukaryota</taxon>
        <taxon>Metazoa</taxon>
        <taxon>Ecdysozoa</taxon>
        <taxon>Arthropoda</taxon>
        <taxon>Hexapoda</taxon>
        <taxon>Insecta</taxon>
        <taxon>Pterygota</taxon>
        <taxon>Neoptera</taxon>
        <taxon>Endopterygota</taxon>
        <taxon>Hymenoptera</taxon>
        <taxon>Apocrita</taxon>
        <taxon>Ichneumonoidea</taxon>
        <taxon>Braconidae</taxon>
        <taxon>Microgastrinae</taxon>
        <taxon>Cotesia</taxon>
    </lineage>
</organism>
<dbReference type="Pfam" id="PF13432">
    <property type="entry name" value="TPR_16"/>
    <property type="match status" value="1"/>
</dbReference>
<dbReference type="SUPFAM" id="SSF48452">
    <property type="entry name" value="TPR-like"/>
    <property type="match status" value="2"/>
</dbReference>
<reference evidence="11" key="1">
    <citation type="submission" date="2021-04" db="EMBL/GenBank/DDBJ databases">
        <authorList>
            <person name="Chebbi M.A.C M."/>
        </authorList>
    </citation>
    <scope>NUCLEOTIDE SEQUENCE</scope>
</reference>
<dbReference type="GO" id="GO:0005741">
    <property type="term" value="C:mitochondrial outer membrane"/>
    <property type="evidence" value="ECO:0007669"/>
    <property type="project" value="UniProtKB-SubCell"/>
</dbReference>
<comment type="caution">
    <text evidence="11">The sequence shown here is derived from an EMBL/GenBank/DDBJ whole genome shotgun (WGS) entry which is preliminary data.</text>
</comment>
<keyword evidence="5 10" id="KW-0802">TPR repeat</keyword>
<keyword evidence="7" id="KW-0496">Mitochondrion</keyword>
<protein>
    <submittedName>
        <fullName evidence="11">Similar to TOMM70: Mitochondrial import receptor subunit TOM70 (Homo sapiens)</fullName>
    </submittedName>
</protein>
<evidence type="ECO:0000256" key="6">
    <source>
        <dbReference type="ARBA" id="ARBA00022989"/>
    </source>
</evidence>
<evidence type="ECO:0000256" key="2">
    <source>
        <dbReference type="ARBA" id="ARBA00022692"/>
    </source>
</evidence>
<keyword evidence="6" id="KW-1133">Transmembrane helix</keyword>
<evidence type="ECO:0000256" key="8">
    <source>
        <dbReference type="ARBA" id="ARBA00023136"/>
    </source>
</evidence>
<dbReference type="PANTHER" id="PTHR46208">
    <property type="entry name" value="MITOCHONDRIAL IMPORT RECEPTOR SUBUNIT TOM70"/>
    <property type="match status" value="1"/>
</dbReference>
<dbReference type="Pfam" id="PF07719">
    <property type="entry name" value="TPR_2"/>
    <property type="match status" value="1"/>
</dbReference>
<keyword evidence="12" id="KW-1185">Reference proteome</keyword>
<dbReference type="PROSITE" id="PS50005">
    <property type="entry name" value="TPR"/>
    <property type="match status" value="3"/>
</dbReference>
<evidence type="ECO:0000256" key="10">
    <source>
        <dbReference type="PROSITE-ProRule" id="PRU00339"/>
    </source>
</evidence>
<comment type="subcellular location">
    <subcellularLocation>
        <location evidence="1">Mitochondrion outer membrane</location>
        <topology evidence="1">Single-pass membrane protein</topology>
    </subcellularLocation>
</comment>
<dbReference type="InterPro" id="IPR011990">
    <property type="entry name" value="TPR-like_helical_dom_sf"/>
</dbReference>
<dbReference type="PANTHER" id="PTHR46208:SF1">
    <property type="entry name" value="MITOCHONDRIAL IMPORT RECEPTOR SUBUNIT TOM70"/>
    <property type="match status" value="1"/>
</dbReference>
<evidence type="ECO:0000256" key="9">
    <source>
        <dbReference type="ARBA" id="ARBA00038030"/>
    </source>
</evidence>
<keyword evidence="8" id="KW-0472">Membrane</keyword>
<dbReference type="Proteomes" id="UP000786811">
    <property type="component" value="Unassembled WGS sequence"/>
</dbReference>
<gene>
    <name evidence="11" type="ORF">HICCMSTLAB_LOCUS9048</name>
</gene>
<evidence type="ECO:0000256" key="5">
    <source>
        <dbReference type="ARBA" id="ARBA00022803"/>
    </source>
</evidence>
<dbReference type="AlphaFoldDB" id="A0A8J2HMP0"/>
<keyword evidence="4" id="KW-1000">Mitochondrion outer membrane</keyword>
<dbReference type="InterPro" id="IPR013105">
    <property type="entry name" value="TPR_2"/>
</dbReference>
<dbReference type="GO" id="GO:0045039">
    <property type="term" value="P:protein insertion into mitochondrial inner membrane"/>
    <property type="evidence" value="ECO:0007669"/>
    <property type="project" value="TreeGrafter"/>
</dbReference>
<feature type="repeat" description="TPR" evidence="10">
    <location>
        <begin position="82"/>
        <end position="115"/>
    </location>
</feature>
<name>A0A8J2HMP0_COTCN</name>
<dbReference type="Gene3D" id="1.25.40.10">
    <property type="entry name" value="Tetratricopeptide repeat domain"/>
    <property type="match status" value="2"/>
</dbReference>
<evidence type="ECO:0000256" key="1">
    <source>
        <dbReference type="ARBA" id="ARBA00004572"/>
    </source>
</evidence>
<feature type="repeat" description="TPR" evidence="10">
    <location>
        <begin position="501"/>
        <end position="534"/>
    </location>
</feature>
<evidence type="ECO:0000256" key="3">
    <source>
        <dbReference type="ARBA" id="ARBA00022737"/>
    </source>
</evidence>
<evidence type="ECO:0000313" key="12">
    <source>
        <dbReference type="Proteomes" id="UP000786811"/>
    </source>
</evidence>
<evidence type="ECO:0000313" key="11">
    <source>
        <dbReference type="EMBL" id="CAG5099407.1"/>
    </source>
</evidence>
<keyword evidence="11" id="KW-0675">Receptor</keyword>
<dbReference type="SMART" id="SM00028">
    <property type="entry name" value="TPR"/>
    <property type="match status" value="9"/>
</dbReference>
<proteinExistence type="inferred from homology"/>
<keyword evidence="3" id="KW-0677">Repeat</keyword>
<dbReference type="GO" id="GO:0030150">
    <property type="term" value="P:protein import into mitochondrial matrix"/>
    <property type="evidence" value="ECO:0007669"/>
    <property type="project" value="TreeGrafter"/>
</dbReference>
<dbReference type="GO" id="GO:0030943">
    <property type="term" value="F:mitochondrion targeting sequence binding"/>
    <property type="evidence" value="ECO:0007669"/>
    <property type="project" value="TreeGrafter"/>
</dbReference>
<accession>A0A8J2HMP0</accession>
<evidence type="ECO:0000256" key="7">
    <source>
        <dbReference type="ARBA" id="ARBA00023128"/>
    </source>
</evidence>
<dbReference type="GO" id="GO:0008320">
    <property type="term" value="F:protein transmembrane transporter activity"/>
    <property type="evidence" value="ECO:0007669"/>
    <property type="project" value="TreeGrafter"/>
</dbReference>
<dbReference type="OrthoDB" id="66418at2759"/>
<comment type="similarity">
    <text evidence="9">Belongs to the Tom70 family.</text>
</comment>
<dbReference type="InterPro" id="IPR019734">
    <property type="entry name" value="TPR_rpt"/>
</dbReference>
<evidence type="ECO:0000256" key="4">
    <source>
        <dbReference type="ARBA" id="ARBA00022787"/>
    </source>
</evidence>
<dbReference type="Pfam" id="PF13181">
    <property type="entry name" value="TPR_8"/>
    <property type="match status" value="2"/>
</dbReference>